<dbReference type="Proteomes" id="UP000479190">
    <property type="component" value="Unassembled WGS sequence"/>
</dbReference>
<evidence type="ECO:0000256" key="3">
    <source>
        <dbReference type="ARBA" id="ARBA00022692"/>
    </source>
</evidence>
<feature type="transmembrane region" description="Helical" evidence="14">
    <location>
        <begin position="591"/>
        <end position="617"/>
    </location>
</feature>
<dbReference type="Pfam" id="PF12698">
    <property type="entry name" value="ABC2_membrane_3"/>
    <property type="match status" value="1"/>
</dbReference>
<evidence type="ECO:0000256" key="1">
    <source>
        <dbReference type="ARBA" id="ARBA00004141"/>
    </source>
</evidence>
<dbReference type="GO" id="GO:0016887">
    <property type="term" value="F:ATP hydrolysis activity"/>
    <property type="evidence" value="ECO:0007669"/>
    <property type="project" value="InterPro"/>
</dbReference>
<feature type="domain" description="ABC transmembrane type-2" evidence="16">
    <location>
        <begin position="511"/>
        <end position="740"/>
    </location>
</feature>
<proteinExistence type="predicted"/>
<dbReference type="GO" id="GO:0005524">
    <property type="term" value="F:ATP binding"/>
    <property type="evidence" value="ECO:0007669"/>
    <property type="project" value="UniProtKB-KW"/>
</dbReference>
<dbReference type="GO" id="GO:0140359">
    <property type="term" value="F:ABC-type transporter activity"/>
    <property type="evidence" value="ECO:0007669"/>
    <property type="project" value="InterPro"/>
</dbReference>
<dbReference type="InterPro" id="IPR003593">
    <property type="entry name" value="AAA+_ATPase"/>
</dbReference>
<dbReference type="PANTHER" id="PTHR43038:SF5">
    <property type="entry name" value="RE14039P"/>
    <property type="match status" value="1"/>
</dbReference>
<dbReference type="GO" id="GO:0016020">
    <property type="term" value="C:membrane"/>
    <property type="evidence" value="ECO:0007669"/>
    <property type="project" value="UniProtKB-SubCell"/>
</dbReference>
<evidence type="ECO:0000256" key="9">
    <source>
        <dbReference type="ARBA" id="ARBA00023170"/>
    </source>
</evidence>
<dbReference type="Gene3D" id="3.40.50.300">
    <property type="entry name" value="P-loop containing nucleotide triphosphate hydrolases"/>
    <property type="match status" value="2"/>
</dbReference>
<evidence type="ECO:0000256" key="2">
    <source>
        <dbReference type="ARBA" id="ARBA00022448"/>
    </source>
</evidence>
<keyword evidence="7" id="KW-0406">Ion transport</keyword>
<evidence type="ECO:0000256" key="7">
    <source>
        <dbReference type="ARBA" id="ARBA00023065"/>
    </source>
</evidence>
<feature type="transmembrane region" description="Helical" evidence="14">
    <location>
        <begin position="658"/>
        <end position="677"/>
    </location>
</feature>
<dbReference type="Gene3D" id="3.40.190.10">
    <property type="entry name" value="Periplasmic binding protein-like II"/>
    <property type="match status" value="1"/>
</dbReference>
<feature type="transmembrane region" description="Helical" evidence="14">
    <location>
        <begin position="541"/>
        <end position="570"/>
    </location>
</feature>
<keyword evidence="2" id="KW-0813">Transport</keyword>
<dbReference type="Pfam" id="PF00005">
    <property type="entry name" value="ABC_tran"/>
    <property type="match status" value="1"/>
</dbReference>
<dbReference type="PROSITE" id="PS51012">
    <property type="entry name" value="ABC_TM2"/>
    <property type="match status" value="1"/>
</dbReference>
<keyword evidence="18" id="KW-1185">Reference proteome</keyword>
<evidence type="ECO:0000256" key="13">
    <source>
        <dbReference type="SAM" id="MobiDB-lite"/>
    </source>
</evidence>
<keyword evidence="10" id="KW-0325">Glycoprotein</keyword>
<dbReference type="InterPro" id="IPR047817">
    <property type="entry name" value="ABC2_TM_bact-type"/>
</dbReference>
<keyword evidence="12" id="KW-0407">Ion channel</keyword>
<evidence type="ECO:0000313" key="18">
    <source>
        <dbReference type="Proteomes" id="UP000479190"/>
    </source>
</evidence>
<keyword evidence="8 14" id="KW-0472">Membrane</keyword>
<dbReference type="SUPFAM" id="SSF52540">
    <property type="entry name" value="P-loop containing nucleoside triphosphate hydrolases"/>
    <property type="match status" value="1"/>
</dbReference>
<organism evidence="17 18">
    <name type="scientific">Trichogramma brassicae</name>
    <dbReference type="NCBI Taxonomy" id="86971"/>
    <lineage>
        <taxon>Eukaryota</taxon>
        <taxon>Metazoa</taxon>
        <taxon>Ecdysozoa</taxon>
        <taxon>Arthropoda</taxon>
        <taxon>Hexapoda</taxon>
        <taxon>Insecta</taxon>
        <taxon>Pterygota</taxon>
        <taxon>Neoptera</taxon>
        <taxon>Endopterygota</taxon>
        <taxon>Hymenoptera</taxon>
        <taxon>Apocrita</taxon>
        <taxon>Proctotrupomorpha</taxon>
        <taxon>Chalcidoidea</taxon>
        <taxon>Trichogrammatidae</taxon>
        <taxon>Trichogramma</taxon>
    </lineage>
</organism>
<comment type="subcellular location">
    <subcellularLocation>
        <location evidence="1">Membrane</location>
        <topology evidence="1">Multi-pass membrane protein</topology>
    </subcellularLocation>
</comment>
<evidence type="ECO:0000256" key="8">
    <source>
        <dbReference type="ARBA" id="ARBA00023136"/>
    </source>
</evidence>
<feature type="compositionally biased region" description="Basic and acidic residues" evidence="13">
    <location>
        <begin position="1361"/>
        <end position="1371"/>
    </location>
</feature>
<keyword evidence="3 14" id="KW-0812">Transmembrane</keyword>
<feature type="region of interest" description="Disordered" evidence="13">
    <location>
        <begin position="1"/>
        <end position="30"/>
    </location>
</feature>
<evidence type="ECO:0000256" key="10">
    <source>
        <dbReference type="ARBA" id="ARBA00023180"/>
    </source>
</evidence>
<evidence type="ECO:0000256" key="12">
    <source>
        <dbReference type="ARBA" id="ARBA00023303"/>
    </source>
</evidence>
<dbReference type="PROSITE" id="PS00211">
    <property type="entry name" value="ABC_TRANSPORTER_1"/>
    <property type="match status" value="1"/>
</dbReference>
<feature type="transmembrane region" description="Helical" evidence="14">
    <location>
        <begin position="334"/>
        <end position="356"/>
    </location>
</feature>
<feature type="compositionally biased region" description="Low complexity" evidence="13">
    <location>
        <begin position="1219"/>
        <end position="1231"/>
    </location>
</feature>
<dbReference type="GO" id="GO:0015276">
    <property type="term" value="F:ligand-gated monoatomic ion channel activity"/>
    <property type="evidence" value="ECO:0007669"/>
    <property type="project" value="InterPro"/>
</dbReference>
<feature type="region of interest" description="Disordered" evidence="13">
    <location>
        <begin position="1285"/>
        <end position="1385"/>
    </location>
</feature>
<protein>
    <submittedName>
        <fullName evidence="17">Uncharacterized protein</fullName>
    </submittedName>
</protein>
<evidence type="ECO:0000256" key="6">
    <source>
        <dbReference type="ARBA" id="ARBA00022989"/>
    </source>
</evidence>
<dbReference type="PROSITE" id="PS50893">
    <property type="entry name" value="ABC_TRANSPORTER_2"/>
    <property type="match status" value="1"/>
</dbReference>
<feature type="compositionally biased region" description="Basic and acidic residues" evidence="13">
    <location>
        <begin position="1315"/>
        <end position="1340"/>
    </location>
</feature>
<dbReference type="InterPro" id="IPR013525">
    <property type="entry name" value="ABC2_TM"/>
</dbReference>
<dbReference type="InterPro" id="IPR003439">
    <property type="entry name" value="ABC_transporter-like_ATP-bd"/>
</dbReference>
<dbReference type="InterPro" id="IPR019594">
    <property type="entry name" value="Glu/Gly-bd"/>
</dbReference>
<dbReference type="SMART" id="SM00382">
    <property type="entry name" value="AAA"/>
    <property type="match status" value="1"/>
</dbReference>
<reference evidence="17 18" key="1">
    <citation type="submission" date="2020-02" db="EMBL/GenBank/DDBJ databases">
        <authorList>
            <person name="Ferguson B K."/>
        </authorList>
    </citation>
    <scope>NUCLEOTIDE SEQUENCE [LARGE SCALE GENOMIC DNA]</scope>
</reference>
<feature type="region of interest" description="Disordered" evidence="13">
    <location>
        <begin position="1201"/>
        <end position="1243"/>
    </location>
</feature>
<feature type="transmembrane region" description="Helical" evidence="14">
    <location>
        <begin position="718"/>
        <end position="737"/>
    </location>
</feature>
<accession>A0A6H5IK41</accession>
<evidence type="ECO:0000313" key="17">
    <source>
        <dbReference type="EMBL" id="CAB0037802.1"/>
    </source>
</evidence>
<name>A0A6H5IK41_9HYME</name>
<keyword evidence="6 14" id="KW-1133">Transmembrane helix</keyword>
<evidence type="ECO:0000256" key="5">
    <source>
        <dbReference type="ARBA" id="ARBA00022840"/>
    </source>
</evidence>
<keyword evidence="5" id="KW-0067">ATP-binding</keyword>
<evidence type="ECO:0000259" key="16">
    <source>
        <dbReference type="PROSITE" id="PS51012"/>
    </source>
</evidence>
<feature type="transmembrane region" description="Helical" evidence="14">
    <location>
        <begin position="623"/>
        <end position="646"/>
    </location>
</feature>
<evidence type="ECO:0000259" key="15">
    <source>
        <dbReference type="PROSITE" id="PS50893"/>
    </source>
</evidence>
<keyword evidence="4" id="KW-0547">Nucleotide-binding</keyword>
<dbReference type="Pfam" id="PF10613">
    <property type="entry name" value="Lig_chan-Glu_bd"/>
    <property type="match status" value="1"/>
</dbReference>
<evidence type="ECO:0000256" key="14">
    <source>
        <dbReference type="SAM" id="Phobius"/>
    </source>
</evidence>
<keyword evidence="11" id="KW-1071">Ligand-gated ion channel</keyword>
<evidence type="ECO:0000256" key="4">
    <source>
        <dbReference type="ARBA" id="ARBA00022741"/>
    </source>
</evidence>
<gene>
    <name evidence="17" type="ORF">TBRA_LOCUS9613</name>
</gene>
<dbReference type="OrthoDB" id="10255969at2759"/>
<dbReference type="PANTHER" id="PTHR43038">
    <property type="entry name" value="ATP-BINDING CASSETTE, SUB-FAMILY H, MEMBER 1"/>
    <property type="match status" value="1"/>
</dbReference>
<keyword evidence="9" id="KW-0675">Receptor</keyword>
<dbReference type="SUPFAM" id="SSF53850">
    <property type="entry name" value="Periplasmic binding protein-like II"/>
    <property type="match status" value="1"/>
</dbReference>
<evidence type="ECO:0000256" key="11">
    <source>
        <dbReference type="ARBA" id="ARBA00023286"/>
    </source>
</evidence>
<feature type="domain" description="ABC transporter" evidence="15">
    <location>
        <begin position="48"/>
        <end position="239"/>
    </location>
</feature>
<sequence length="1420" mass="160145">MASGAAELALSDHREAQPPSGPQLELKTRRAQFKTQASTIATRRSQAVCVRNAFKKYGPKSNPNVILDGLNMTVPKGTIYGLLGASGCGKTTCCRASSAVDASTTARSGCWAADPAPRARACPAPDFSSCPRETRFVKNLSGGQQRRVSLAASLLAEPELLILDEPTVGVDPVLRQNIWDHLVHITKDGRTTIIITTHYIEETRQAGIIGLMRSGKFLAEESPRRLMEMHRLDTLEDVFLKLSRKQNMGLRRRSSILSSVTGVPVEFDADEEMSGEFGDNISICSRRKSCSTDAKDPLALPPEEEGSTQSRWILNPKHMKALIWKNFMWMWRNYGMMLFIIGLPVVQIILFCLSIGKNPTGLGIAIVNHELNNSMQACQPSLGCYDLYHSCRFFDHLNQGNLEYTFYDTEAEARHAVEKGWAWTYVVVPANYSKALIERIELGRDADNATVLMADLDIYMDMSNQQIGQLLIRHFYDAFLKFVREVMTSCGWNPNASNLPIKFEQPVYGPLGTGFHGFRCTRRHFNVSIVHFSIVNKRIHIIFLAFLNVVLRCRIIFFLSVALTSGAMLLERNEGLLERSLVIGVTGTEILFGQVVTQFIIMAGQAVMVLLVAIGVFKITCEGSVFAVLGLTILTGLCGMCFGFVVACSCDNERSATYMAMGSFLPIVMLCGIIWPIEGMHSVLQYISYLLPLTKSTESFRAMLARGWEINEPTVYEGFIATTVWIFVFLTVAILLLKFKKGHVRRPIAIAKDLCARNWEFLRLAKTGVHVHTRTIEPRDTGVIIRINGIILERLKREPLLVRKSRRFDMMNFFIIINYLVASTTPSTVKDHNYDIFWEGKAFVEMMNSLKTFYNATSIFFVLDDPQQVTTSSNFTLPSIHTIRSLSSARIFSQIISAGLLYSSYETTLRGYPRQIFILPIVDGQDVAAFARFTRRHELSYHVWLLIFLTADDDDDDDESFGIFCSDHKQTSAKDPNYVRLRFNTRLLVKCHADPRLREWYRVNERVGLRANDLMEWSAREGLRLATDKNLFERRNSAAGTALRVSFVDEGSAAEDDHRDADEQDRESADLFSELMIELGRHINFELVYDSADSFGSYNRSSKSWNGLLGDLQSRRIDVAAAEMTMSKQRLDAFDFAIPLIVTDAKLFIREPSGNGVHWNAYLKVILFYLKKKNGKVRAASHRTVFSFWYIGFQPEHLDKHRNPDPVLGGTADLHENQSHGGSSSQLQQRSPGRESPVRLGHLLPAGPRRVSQLVVPENGLRLDLLLGRRRLGPLLGLHHQLPHGLGGRSALRQSAQVRQGRDLSAHRHTRQRRVRDVRQRAGSRPRADVRADEAEERFAAQRARGLSPGLPGAASRALHQRGDKEKDVRQDTLQARRHQDREGGKYRLRPDQEQSFHRVHQLSVSRDLVQPNHFKLLIA</sequence>
<dbReference type="InterPro" id="IPR017871">
    <property type="entry name" value="ABC_transporter-like_CS"/>
</dbReference>
<dbReference type="EMBL" id="CADCXV010000868">
    <property type="protein sequence ID" value="CAB0037802.1"/>
    <property type="molecule type" value="Genomic_DNA"/>
</dbReference>
<dbReference type="InterPro" id="IPR027417">
    <property type="entry name" value="P-loop_NTPase"/>
</dbReference>